<evidence type="ECO:0000256" key="1">
    <source>
        <dbReference type="ARBA" id="ARBA00004442"/>
    </source>
</evidence>
<protein>
    <recommendedName>
        <fullName evidence="4">TonB-dependent receptor-like beta-barrel domain-containing protein</fullName>
    </recommendedName>
</protein>
<dbReference type="EMBL" id="UINC01183868">
    <property type="protein sequence ID" value="SVD94822.1"/>
    <property type="molecule type" value="Genomic_DNA"/>
</dbReference>
<organism evidence="5">
    <name type="scientific">marine metagenome</name>
    <dbReference type="NCBI Taxonomy" id="408172"/>
    <lineage>
        <taxon>unclassified sequences</taxon>
        <taxon>metagenomes</taxon>
        <taxon>ecological metagenomes</taxon>
    </lineage>
</organism>
<comment type="subcellular location">
    <subcellularLocation>
        <location evidence="1">Cell outer membrane</location>
    </subcellularLocation>
</comment>
<feature type="non-terminal residue" evidence="5">
    <location>
        <position position="1"/>
    </location>
</feature>
<sequence>SDPDGNFSATKPWFWEDCGQDGLCSGHNSPISDIDGDFTHDEDIGENDGIWNHDEKTTDNFGAIGSRVFFRNSERQYKISPRIGVSHVITDEATFTFNYGYYHQTPVYEHIYLNTNRQEDPVDLIQESEGNIGNATMVASRTQSYEFAFNVQFNRHWAFTVSGWVKDMDQLSSATTFRSMLGEYSVAANADYGTAKGIDIDLENQGQLINTTLQYSFSIAKGNGEYDKAAFGNQYVDAPTQEYTMPYDRPHDLTVSI</sequence>
<evidence type="ECO:0000313" key="5">
    <source>
        <dbReference type="EMBL" id="SVD94822.1"/>
    </source>
</evidence>
<proteinExistence type="predicted"/>
<accession>A0A382ZH72</accession>
<name>A0A382ZH72_9ZZZZ</name>
<dbReference type="GO" id="GO:0009279">
    <property type="term" value="C:cell outer membrane"/>
    <property type="evidence" value="ECO:0007669"/>
    <property type="project" value="UniProtKB-SubCell"/>
</dbReference>
<dbReference type="Gene3D" id="2.40.170.20">
    <property type="entry name" value="TonB-dependent receptor, beta-barrel domain"/>
    <property type="match status" value="1"/>
</dbReference>
<dbReference type="InterPro" id="IPR000531">
    <property type="entry name" value="Beta-barrel_TonB"/>
</dbReference>
<reference evidence="5" key="1">
    <citation type="submission" date="2018-05" db="EMBL/GenBank/DDBJ databases">
        <authorList>
            <person name="Lanie J.A."/>
            <person name="Ng W.-L."/>
            <person name="Kazmierczak K.M."/>
            <person name="Andrzejewski T.M."/>
            <person name="Davidsen T.M."/>
            <person name="Wayne K.J."/>
            <person name="Tettelin H."/>
            <person name="Glass J.I."/>
            <person name="Rusch D."/>
            <person name="Podicherti R."/>
            <person name="Tsui H.-C.T."/>
            <person name="Winkler M.E."/>
        </authorList>
    </citation>
    <scope>NUCLEOTIDE SEQUENCE</scope>
</reference>
<keyword evidence="2" id="KW-0472">Membrane</keyword>
<feature type="non-terminal residue" evidence="5">
    <location>
        <position position="257"/>
    </location>
</feature>
<gene>
    <name evidence="5" type="ORF">METZ01_LOCUS447676</name>
</gene>
<dbReference type="SUPFAM" id="SSF56935">
    <property type="entry name" value="Porins"/>
    <property type="match status" value="1"/>
</dbReference>
<keyword evidence="3" id="KW-0998">Cell outer membrane</keyword>
<feature type="domain" description="TonB-dependent receptor-like beta-barrel" evidence="4">
    <location>
        <begin position="53"/>
        <end position="244"/>
    </location>
</feature>
<evidence type="ECO:0000256" key="2">
    <source>
        <dbReference type="ARBA" id="ARBA00023136"/>
    </source>
</evidence>
<dbReference type="AlphaFoldDB" id="A0A382ZH72"/>
<dbReference type="InterPro" id="IPR036942">
    <property type="entry name" value="Beta-barrel_TonB_sf"/>
</dbReference>
<dbReference type="Pfam" id="PF00593">
    <property type="entry name" value="TonB_dep_Rec_b-barrel"/>
    <property type="match status" value="1"/>
</dbReference>
<evidence type="ECO:0000259" key="4">
    <source>
        <dbReference type="Pfam" id="PF00593"/>
    </source>
</evidence>
<evidence type="ECO:0000256" key="3">
    <source>
        <dbReference type="ARBA" id="ARBA00023237"/>
    </source>
</evidence>